<feature type="transmembrane region" description="Helical" evidence="9">
    <location>
        <begin position="509"/>
        <end position="532"/>
    </location>
</feature>
<accession>A0A512H8C2</accession>
<feature type="transmembrane region" description="Helical" evidence="9">
    <location>
        <begin position="544"/>
        <end position="567"/>
    </location>
</feature>
<feature type="transmembrane region" description="Helical" evidence="9">
    <location>
        <begin position="95"/>
        <end position="116"/>
    </location>
</feature>
<evidence type="ECO:0000256" key="4">
    <source>
        <dbReference type="ARBA" id="ARBA00022692"/>
    </source>
</evidence>
<feature type="transmembrane region" description="Helical" evidence="9">
    <location>
        <begin position="579"/>
        <end position="599"/>
    </location>
</feature>
<feature type="transmembrane region" description="Helical" evidence="9">
    <location>
        <begin position="413"/>
        <end position="437"/>
    </location>
</feature>
<dbReference type="GO" id="GO:0015658">
    <property type="term" value="F:branched-chain amino acid transmembrane transporter activity"/>
    <property type="evidence" value="ECO:0007669"/>
    <property type="project" value="InterPro"/>
</dbReference>
<keyword evidence="7 9" id="KW-0472">Membrane</keyword>
<comment type="similarity">
    <text evidence="8">Belongs to the binding-protein-dependent transport system permease family. LivHM subfamily.</text>
</comment>
<evidence type="ECO:0000313" key="10">
    <source>
        <dbReference type="EMBL" id="GEO81709.1"/>
    </source>
</evidence>
<dbReference type="Pfam" id="PF02653">
    <property type="entry name" value="BPD_transp_2"/>
    <property type="match status" value="2"/>
</dbReference>
<feature type="transmembrane region" description="Helical" evidence="9">
    <location>
        <begin position="331"/>
        <end position="349"/>
    </location>
</feature>
<dbReference type="InterPro" id="IPR043428">
    <property type="entry name" value="LivM-like"/>
</dbReference>
<evidence type="ECO:0000256" key="5">
    <source>
        <dbReference type="ARBA" id="ARBA00022970"/>
    </source>
</evidence>
<feature type="transmembrane region" description="Helical" evidence="9">
    <location>
        <begin position="224"/>
        <end position="250"/>
    </location>
</feature>
<evidence type="ECO:0000256" key="9">
    <source>
        <dbReference type="SAM" id="Phobius"/>
    </source>
</evidence>
<feature type="transmembrane region" description="Helical" evidence="9">
    <location>
        <begin position="190"/>
        <end position="212"/>
    </location>
</feature>
<evidence type="ECO:0000313" key="11">
    <source>
        <dbReference type="Proteomes" id="UP000321567"/>
    </source>
</evidence>
<feature type="transmembrane region" description="Helical" evidence="9">
    <location>
        <begin position="142"/>
        <end position="162"/>
    </location>
</feature>
<name>A0A512H8C2_9PROT</name>
<evidence type="ECO:0000256" key="8">
    <source>
        <dbReference type="ARBA" id="ARBA00037998"/>
    </source>
</evidence>
<proteinExistence type="inferred from homology"/>
<evidence type="ECO:0000256" key="1">
    <source>
        <dbReference type="ARBA" id="ARBA00004651"/>
    </source>
</evidence>
<feature type="transmembrane region" description="Helical" evidence="9">
    <location>
        <begin position="62"/>
        <end position="83"/>
    </location>
</feature>
<dbReference type="GO" id="GO:0005886">
    <property type="term" value="C:plasma membrane"/>
    <property type="evidence" value="ECO:0007669"/>
    <property type="project" value="UniProtKB-SubCell"/>
</dbReference>
<dbReference type="InterPro" id="IPR052157">
    <property type="entry name" value="BCAA_transport_permease"/>
</dbReference>
<dbReference type="CDD" id="cd06582">
    <property type="entry name" value="TM_PBP1_LivH_like"/>
    <property type="match status" value="1"/>
</dbReference>
<dbReference type="GO" id="GO:0006865">
    <property type="term" value="P:amino acid transport"/>
    <property type="evidence" value="ECO:0007669"/>
    <property type="project" value="UniProtKB-KW"/>
</dbReference>
<keyword evidence="3" id="KW-1003">Cell membrane</keyword>
<dbReference type="PANTHER" id="PTHR11795:SF442">
    <property type="entry name" value="ABC TRANSPORTER ATP-BINDING PROTEIN"/>
    <property type="match status" value="1"/>
</dbReference>
<keyword evidence="2" id="KW-0813">Transport</keyword>
<dbReference type="OrthoDB" id="8126477at2"/>
<dbReference type="Proteomes" id="UP000321567">
    <property type="component" value="Unassembled WGS sequence"/>
</dbReference>
<feature type="transmembrane region" description="Helical" evidence="9">
    <location>
        <begin position="6"/>
        <end position="29"/>
    </location>
</feature>
<comment type="subcellular location">
    <subcellularLocation>
        <location evidence="1">Cell membrane</location>
        <topology evidence="1">Multi-pass membrane protein</topology>
    </subcellularLocation>
</comment>
<dbReference type="RefSeq" id="WP_147163737.1">
    <property type="nucleotide sequence ID" value="NZ_BJZO01000045.1"/>
</dbReference>
<protein>
    <submittedName>
        <fullName evidence="10">ABC transporter permease</fullName>
    </submittedName>
</protein>
<evidence type="ECO:0000256" key="2">
    <source>
        <dbReference type="ARBA" id="ARBA00022448"/>
    </source>
</evidence>
<feature type="transmembrane region" description="Helical" evidence="9">
    <location>
        <begin position="387"/>
        <end position="406"/>
    </location>
</feature>
<dbReference type="PANTHER" id="PTHR11795">
    <property type="entry name" value="BRANCHED-CHAIN AMINO ACID TRANSPORT SYSTEM PERMEASE PROTEIN LIVH"/>
    <property type="match status" value="1"/>
</dbReference>
<keyword evidence="5" id="KW-0029">Amino-acid transport</keyword>
<comment type="caution">
    <text evidence="10">The sequence shown here is derived from an EMBL/GenBank/DDBJ whole genome shotgun (WGS) entry which is preliminary data.</text>
</comment>
<gene>
    <name evidence="10" type="ORF">ROR02_18400</name>
</gene>
<keyword evidence="11" id="KW-1185">Reference proteome</keyword>
<reference evidence="10 11" key="1">
    <citation type="submission" date="2019-07" db="EMBL/GenBank/DDBJ databases">
        <title>Whole genome shotgun sequence of Rhodospirillum oryzae NBRC 107573.</title>
        <authorList>
            <person name="Hosoyama A."/>
            <person name="Uohara A."/>
            <person name="Ohji S."/>
            <person name="Ichikawa N."/>
        </authorList>
    </citation>
    <scope>NUCLEOTIDE SEQUENCE [LARGE SCALE GENOMIC DNA]</scope>
    <source>
        <strain evidence="10 11">NBRC 107573</strain>
    </source>
</reference>
<evidence type="ECO:0000256" key="3">
    <source>
        <dbReference type="ARBA" id="ARBA00022475"/>
    </source>
</evidence>
<organism evidence="10 11">
    <name type="scientific">Pararhodospirillum oryzae</name>
    <dbReference type="NCBI Taxonomy" id="478448"/>
    <lineage>
        <taxon>Bacteria</taxon>
        <taxon>Pseudomonadati</taxon>
        <taxon>Pseudomonadota</taxon>
        <taxon>Alphaproteobacteria</taxon>
        <taxon>Rhodospirillales</taxon>
        <taxon>Rhodospirillaceae</taxon>
        <taxon>Pararhodospirillum</taxon>
    </lineage>
</organism>
<dbReference type="EMBL" id="BJZO01000045">
    <property type="protein sequence ID" value="GEO81709.1"/>
    <property type="molecule type" value="Genomic_DNA"/>
</dbReference>
<feature type="transmembrane region" description="Helical" evidence="9">
    <location>
        <begin position="361"/>
        <end position="381"/>
    </location>
</feature>
<keyword evidence="4 9" id="KW-0812">Transmembrane</keyword>
<sequence>MSSVVVIGQTLGGLASASSLFLVAAGLSIIFGVTRVVNFAHGTLYMLGAYLAWTLAVPLGLGFWPAVLLAPLGIGVLGALLEVTLLRRIYHAPDLFQLVATFAVVLIAEDLVPLIWGPEDLLGPRAPGLTGAVRVAGVRIPLYDLFLIALGPVVLAGLWLLFTRTRWGLLARAATEDRVMVAALGTNHRWLFTGAFALGSLLAGLGGAVLLPRETLHHDLDVQMIVSAFVVVVVGGMGSLPGAYLAALILGLANAYGIALVPQGTLVTMGLVMMLVLVVRPQGLLGRRERADAPPPAGPGPWLSPASPAQRLGAALVLGALALSPMVLGEYGLAILSETLILALSAAALQMLMGPAGLVSFGHAAFLGLGAYGAGLVVVHAGAPLPLALAAGVGLGAAGGLVVGWFSVRLGGVYLAMLTLAFAEIIHALAVQGGTLTGGDNGLVGLWPPAWAAPAPAFLWLTLALVVPALLALRALVLGPFGRRLQAARDARERAGACGLDVRRLHAQAFVIAGAATGLAGALFAFLKGSVFPTLAAVPISVDALVMVLLGGVHSLAGPVLGAAAYTGLKTVLSAQTDLWRLAVGVILLGLVLALPGGLASMGDTVRARLARRPEARA</sequence>
<dbReference type="CDD" id="cd06581">
    <property type="entry name" value="TM_PBP1_LivM_like"/>
    <property type="match status" value="1"/>
</dbReference>
<evidence type="ECO:0000256" key="7">
    <source>
        <dbReference type="ARBA" id="ARBA00023136"/>
    </source>
</evidence>
<dbReference type="AlphaFoldDB" id="A0A512H8C2"/>
<dbReference type="InterPro" id="IPR001851">
    <property type="entry name" value="ABC_transp_permease"/>
</dbReference>
<evidence type="ECO:0000256" key="6">
    <source>
        <dbReference type="ARBA" id="ARBA00022989"/>
    </source>
</evidence>
<feature type="transmembrane region" description="Helical" evidence="9">
    <location>
        <begin position="457"/>
        <end position="477"/>
    </location>
</feature>
<feature type="transmembrane region" description="Helical" evidence="9">
    <location>
        <begin position="257"/>
        <end position="279"/>
    </location>
</feature>
<keyword evidence="6 9" id="KW-1133">Transmembrane helix</keyword>
<feature type="transmembrane region" description="Helical" evidence="9">
    <location>
        <begin position="36"/>
        <end position="56"/>
    </location>
</feature>